<dbReference type="PANTHER" id="PTHR11108:SF1">
    <property type="entry name" value="FERROCHELATASE, MITOCHONDRIAL"/>
    <property type="match status" value="1"/>
</dbReference>
<feature type="binding site" evidence="7">
    <location>
        <position position="87"/>
    </location>
    <ligand>
        <name>Fe-coproporphyrin III</name>
        <dbReference type="ChEBI" id="CHEBI:68438"/>
    </ligand>
</feature>
<comment type="pathway">
    <text evidence="1 7">Porphyrin-containing compound metabolism; protoheme biosynthesis.</text>
</comment>
<evidence type="ECO:0000256" key="3">
    <source>
        <dbReference type="ARBA" id="ARBA00023133"/>
    </source>
</evidence>
<reference evidence="10" key="1">
    <citation type="journal article" date="2019" name="Int. J. Syst. Evol. Microbiol.">
        <title>The Global Catalogue of Microorganisms (GCM) 10K type strain sequencing project: providing services to taxonomists for standard genome sequencing and annotation.</title>
        <authorList>
            <consortium name="The Broad Institute Genomics Platform"/>
            <consortium name="The Broad Institute Genome Sequencing Center for Infectious Disease"/>
            <person name="Wu L."/>
            <person name="Ma J."/>
        </authorList>
    </citation>
    <scope>NUCLEOTIDE SEQUENCE [LARGE SCALE GENOMIC DNA]</scope>
    <source>
        <strain evidence="10">JCM 17808</strain>
    </source>
</reference>
<comment type="subcellular location">
    <subcellularLocation>
        <location evidence="7">Cytoplasm</location>
    </subcellularLocation>
</comment>
<keyword evidence="7" id="KW-0479">Metal-binding</keyword>
<evidence type="ECO:0000256" key="7">
    <source>
        <dbReference type="HAMAP-Rule" id="MF_00323"/>
    </source>
</evidence>
<accession>A0ABP8JFC6</accession>
<keyword evidence="7" id="KW-0963">Cytoplasm</keyword>
<evidence type="ECO:0000313" key="9">
    <source>
        <dbReference type="EMBL" id="GAA4389944.1"/>
    </source>
</evidence>
<dbReference type="InterPro" id="IPR001015">
    <property type="entry name" value="Ferrochelatase"/>
</dbReference>
<dbReference type="SUPFAM" id="SSF53800">
    <property type="entry name" value="Chelatase"/>
    <property type="match status" value="1"/>
</dbReference>
<organism evidence="9 10">
    <name type="scientific">Brevibacterium pityocampae</name>
    <dbReference type="NCBI Taxonomy" id="506594"/>
    <lineage>
        <taxon>Bacteria</taxon>
        <taxon>Bacillati</taxon>
        <taxon>Actinomycetota</taxon>
        <taxon>Actinomycetes</taxon>
        <taxon>Micrococcales</taxon>
        <taxon>Brevibacteriaceae</taxon>
        <taxon>Brevibacterium</taxon>
    </lineage>
</organism>
<dbReference type="PANTHER" id="PTHR11108">
    <property type="entry name" value="FERROCHELATASE"/>
    <property type="match status" value="1"/>
</dbReference>
<comment type="similarity">
    <text evidence="7 8">Belongs to the ferrochelatase family.</text>
</comment>
<dbReference type="EC" id="4.99.1.9" evidence="7"/>
<evidence type="ECO:0000256" key="5">
    <source>
        <dbReference type="ARBA" id="ARBA00023244"/>
    </source>
</evidence>
<evidence type="ECO:0000256" key="1">
    <source>
        <dbReference type="ARBA" id="ARBA00004744"/>
    </source>
</evidence>
<dbReference type="InterPro" id="IPR033644">
    <property type="entry name" value="Ferrochelatase_C"/>
</dbReference>
<comment type="caution">
    <text evidence="9">The sequence shown here is derived from an EMBL/GenBank/DDBJ whole genome shotgun (WGS) entry which is preliminary data.</text>
</comment>
<dbReference type="InterPro" id="IPR033659">
    <property type="entry name" value="Ferrochelatase_N"/>
</dbReference>
<dbReference type="EMBL" id="BAABGL010000008">
    <property type="protein sequence ID" value="GAA4389944.1"/>
    <property type="molecule type" value="Genomic_DNA"/>
</dbReference>
<dbReference type="Pfam" id="PF00762">
    <property type="entry name" value="Ferrochelatase"/>
    <property type="match status" value="1"/>
</dbReference>
<dbReference type="HAMAP" id="MF_00323">
    <property type="entry name" value="Ferrochelatase"/>
    <property type="match status" value="1"/>
</dbReference>
<feature type="binding site" evidence="7">
    <location>
        <position position="223"/>
    </location>
    <ligand>
        <name>Fe(2+)</name>
        <dbReference type="ChEBI" id="CHEBI:29033"/>
    </ligand>
</feature>
<keyword evidence="2 7" id="KW-0408">Iron</keyword>
<keyword evidence="3 7" id="KW-0350">Heme biosynthesis</keyword>
<sequence length="402" mass="44021">MRACPSSETGTLSRVIGEEWERGNARLGRVTTSSLAPFDALVLMSFGGPESEEEVLPFLQNVTRGRGIPDERLVEVGEHYYGFGGKSPINDQNRALLAALQAELATRGIDTPVVWGNRNWDPYLTDVVRDQHREHGFTRFLAIDTSAYSSYSSCRQYREDFAQTTTALAEEGIAVEFDKIRQYYNHPGFAAAELACVRRGIADLTAQVGELDPARHRVLYVTHSIPDTMQDASAVMTRGYRAQHEELIEWIAGELGAELPLASELVYCSRSGAPHIPWLEPDVNDRMAELKEEGIEGVIAVPIGFVSDHMEVKYDLDTEAAETAAELGLAYVRAATVGLKEEFVSGLVDLALERAAQRRGEDVETPAVTPQGALGPGSGACSIECCRGKLDKPVLPQWEPVG</sequence>
<dbReference type="CDD" id="cd03411">
    <property type="entry name" value="Ferrochelatase_N"/>
    <property type="match status" value="1"/>
</dbReference>
<protein>
    <recommendedName>
        <fullName evidence="7">Coproporphyrin III ferrochelatase</fullName>
        <ecNumber evidence="7">4.99.1.9</ecNumber>
    </recommendedName>
</protein>
<dbReference type="CDD" id="cd00419">
    <property type="entry name" value="Ferrochelatase_C"/>
    <property type="match status" value="1"/>
</dbReference>
<evidence type="ECO:0000256" key="6">
    <source>
        <dbReference type="ARBA" id="ARBA00024536"/>
    </source>
</evidence>
<gene>
    <name evidence="7" type="primary">cpfC</name>
    <name evidence="9" type="ORF">GCM10023167_16120</name>
</gene>
<keyword evidence="10" id="KW-1185">Reference proteome</keyword>
<dbReference type="Gene3D" id="3.40.50.1400">
    <property type="match status" value="2"/>
</dbReference>
<dbReference type="NCBIfam" id="NF000689">
    <property type="entry name" value="PRK00035.2-1"/>
    <property type="match status" value="1"/>
</dbReference>
<keyword evidence="5 7" id="KW-0627">Porphyrin biosynthesis</keyword>
<evidence type="ECO:0000313" key="10">
    <source>
        <dbReference type="Proteomes" id="UP001500642"/>
    </source>
</evidence>
<comment type="function">
    <text evidence="7">Involved in coproporphyrin-dependent heme b biosynthesis. Catalyzes the insertion of ferrous iron into coproporphyrin III to form Fe-coproporphyrin III.</text>
</comment>
<feature type="binding site" evidence="7">
    <location>
        <position position="311"/>
    </location>
    <ligand>
        <name>Fe(2+)</name>
        <dbReference type="ChEBI" id="CHEBI:29033"/>
    </ligand>
</feature>
<name>A0ABP8JFC6_9MICO</name>
<keyword evidence="4 7" id="KW-0456">Lyase</keyword>
<comment type="caution">
    <text evidence="7">Lacks conserved residue(s) required for the propagation of feature annotation.</text>
</comment>
<evidence type="ECO:0000256" key="4">
    <source>
        <dbReference type="ARBA" id="ARBA00023239"/>
    </source>
</evidence>
<comment type="catalytic activity">
    <reaction evidence="6">
        <text>Fe-coproporphyrin III + 2 H(+) = coproporphyrin III + Fe(2+)</text>
        <dbReference type="Rhea" id="RHEA:49572"/>
        <dbReference type="ChEBI" id="CHEBI:15378"/>
        <dbReference type="ChEBI" id="CHEBI:29033"/>
        <dbReference type="ChEBI" id="CHEBI:68438"/>
        <dbReference type="ChEBI" id="CHEBI:131725"/>
        <dbReference type="EC" id="4.99.1.9"/>
    </reaction>
    <physiologicalReaction direction="right-to-left" evidence="6">
        <dbReference type="Rhea" id="RHEA:49574"/>
    </physiologicalReaction>
</comment>
<evidence type="ECO:0000256" key="8">
    <source>
        <dbReference type="RuleBase" id="RU004185"/>
    </source>
</evidence>
<dbReference type="Proteomes" id="UP001500642">
    <property type="component" value="Unassembled WGS sequence"/>
</dbReference>
<proteinExistence type="inferred from homology"/>
<feature type="binding site" evidence="7">
    <location>
        <position position="157"/>
    </location>
    <ligand>
        <name>Fe-coproporphyrin III</name>
        <dbReference type="ChEBI" id="CHEBI:68438"/>
    </ligand>
</feature>
<evidence type="ECO:0000256" key="2">
    <source>
        <dbReference type="ARBA" id="ARBA00023004"/>
    </source>
</evidence>